<reference evidence="2" key="1">
    <citation type="submission" date="2018-05" db="EMBL/GenBank/DDBJ databases">
        <authorList>
            <person name="Lanie J.A."/>
            <person name="Ng W.-L."/>
            <person name="Kazmierczak K.M."/>
            <person name="Andrzejewski T.M."/>
            <person name="Davidsen T.M."/>
            <person name="Wayne K.J."/>
            <person name="Tettelin H."/>
            <person name="Glass J.I."/>
            <person name="Rusch D."/>
            <person name="Podicherti R."/>
            <person name="Tsui H.-C.T."/>
            <person name="Winkler M.E."/>
        </authorList>
    </citation>
    <scope>NUCLEOTIDE SEQUENCE</scope>
</reference>
<feature type="region of interest" description="Disordered" evidence="1">
    <location>
        <begin position="92"/>
        <end position="129"/>
    </location>
</feature>
<dbReference type="EMBL" id="UINC01134936">
    <property type="protein sequence ID" value="SVD18780.1"/>
    <property type="molecule type" value="Genomic_DNA"/>
</dbReference>
<accession>A0A382T9E8</accession>
<dbReference type="AlphaFoldDB" id="A0A382T9E8"/>
<gene>
    <name evidence="2" type="ORF">METZ01_LOCUS371634</name>
</gene>
<protein>
    <submittedName>
        <fullName evidence="2">Uncharacterized protein</fullName>
    </submittedName>
</protein>
<evidence type="ECO:0000313" key="2">
    <source>
        <dbReference type="EMBL" id="SVD18780.1"/>
    </source>
</evidence>
<feature type="non-terminal residue" evidence="2">
    <location>
        <position position="169"/>
    </location>
</feature>
<name>A0A382T9E8_9ZZZZ</name>
<feature type="compositionally biased region" description="Basic and acidic residues" evidence="1">
    <location>
        <begin position="92"/>
        <end position="118"/>
    </location>
</feature>
<organism evidence="2">
    <name type="scientific">marine metagenome</name>
    <dbReference type="NCBI Taxonomy" id="408172"/>
    <lineage>
        <taxon>unclassified sequences</taxon>
        <taxon>metagenomes</taxon>
        <taxon>ecological metagenomes</taxon>
    </lineage>
</organism>
<proteinExistence type="predicted"/>
<evidence type="ECO:0000256" key="1">
    <source>
        <dbReference type="SAM" id="MobiDB-lite"/>
    </source>
</evidence>
<feature type="region of interest" description="Disordered" evidence="1">
    <location>
        <begin position="145"/>
        <end position="169"/>
    </location>
</feature>
<sequence length="169" mass="19173">MKQLIKDVLEDVADSQPNLNSEAARENIATSIISVIKAKGSYIEFTDSEIDEQKMKDSWVCSICGKSTYDVDYDYIGTGTNHLGCELMDEKRVRSDRRKGDRREKNYSQEKHEEKVFGHDQGGNYEHPYNSFVRSKEDIQKQAYVEMTSDGLPPGGDSQAVLESHKLAE</sequence>